<proteinExistence type="predicted"/>
<sequence>MICTAPLNLSALQSPNRIVMVPEGVPSWGKEPEQWPRAYAHFDLPMPTETVRLTRRRRRENPPYFNAGMVMFPEKPPPGQSHGFGSLWLETALHFDWHCAMRNKRPWLDQITLPLTVKRFGYDYLAAKAELNFSISDRAYEPQAQPALIHYHRWKYLAAWPQSRAAFAALEKLAGPALAARLEADYGAILAEGRAV</sequence>
<comment type="caution">
    <text evidence="1">The sequence shown here is derived from an EMBL/GenBank/DDBJ whole genome shotgun (WGS) entry which is preliminary data.</text>
</comment>
<dbReference type="RefSeq" id="WP_306679550.1">
    <property type="nucleotide sequence ID" value="NZ_JAVDBT010000004.1"/>
</dbReference>
<protein>
    <recommendedName>
        <fullName evidence="3">DUF2169 domain-containing protein</fullName>
    </recommendedName>
</protein>
<keyword evidence="2" id="KW-1185">Reference proteome</keyword>
<dbReference type="Proteomes" id="UP001239680">
    <property type="component" value="Unassembled WGS sequence"/>
</dbReference>
<organism evidence="1 2">
    <name type="scientific">Pseudogemmobacter lacusdianii</name>
    <dbReference type="NCBI Taxonomy" id="3069608"/>
    <lineage>
        <taxon>Bacteria</taxon>
        <taxon>Pseudomonadati</taxon>
        <taxon>Pseudomonadota</taxon>
        <taxon>Alphaproteobacteria</taxon>
        <taxon>Rhodobacterales</taxon>
        <taxon>Paracoccaceae</taxon>
        <taxon>Pseudogemmobacter</taxon>
    </lineage>
</organism>
<gene>
    <name evidence="1" type="ORF">Q9295_05750</name>
</gene>
<name>A0ABU0VVU3_9RHOB</name>
<evidence type="ECO:0000313" key="1">
    <source>
        <dbReference type="EMBL" id="MDQ2065866.1"/>
    </source>
</evidence>
<reference evidence="1 2" key="1">
    <citation type="submission" date="2023-08" db="EMBL/GenBank/DDBJ databases">
        <title>Characterization of two Paracoccaceae strains isolated from Phycosphere and proposal of Xinfangfangia lacusdiani sp. nov.</title>
        <authorList>
            <person name="Deng Y."/>
            <person name="Zhang Y.Q."/>
        </authorList>
    </citation>
    <scope>NUCLEOTIDE SEQUENCE [LARGE SCALE GENOMIC DNA]</scope>
    <source>
        <strain evidence="1 2">CPCC 101601</strain>
    </source>
</reference>
<dbReference type="EMBL" id="JAVDBT010000004">
    <property type="protein sequence ID" value="MDQ2065866.1"/>
    <property type="molecule type" value="Genomic_DNA"/>
</dbReference>
<accession>A0ABU0VVU3</accession>
<evidence type="ECO:0000313" key="2">
    <source>
        <dbReference type="Proteomes" id="UP001239680"/>
    </source>
</evidence>
<evidence type="ECO:0008006" key="3">
    <source>
        <dbReference type="Google" id="ProtNLM"/>
    </source>
</evidence>